<proteinExistence type="predicted"/>
<feature type="transmembrane region" description="Helical" evidence="1">
    <location>
        <begin position="36"/>
        <end position="55"/>
    </location>
</feature>
<accession>A0A2D0A4L2</accession>
<keyword evidence="1" id="KW-0812">Transmembrane</keyword>
<gene>
    <name evidence="2" type="ORF">SPDO_30770</name>
</gene>
<feature type="transmembrane region" description="Helical" evidence="1">
    <location>
        <begin position="290"/>
        <end position="307"/>
    </location>
</feature>
<comment type="caution">
    <text evidence="2">The sequence shown here is derived from an EMBL/GenBank/DDBJ whole genome shotgun (WGS) entry which is preliminary data.</text>
</comment>
<feature type="transmembrane region" description="Helical" evidence="1">
    <location>
        <begin position="396"/>
        <end position="417"/>
    </location>
</feature>
<dbReference type="EMBL" id="NBBI01000009">
    <property type="protein sequence ID" value="OWK27837.1"/>
    <property type="molecule type" value="Genomic_DNA"/>
</dbReference>
<dbReference type="Proteomes" id="UP000197290">
    <property type="component" value="Unassembled WGS sequence"/>
</dbReference>
<feature type="transmembrane region" description="Helical" evidence="1">
    <location>
        <begin position="112"/>
        <end position="135"/>
    </location>
</feature>
<feature type="transmembrane region" description="Helical" evidence="1">
    <location>
        <begin position="6"/>
        <end position="24"/>
    </location>
</feature>
<dbReference type="OrthoDB" id="10001764at2"/>
<dbReference type="RefSeq" id="WP_088368392.1">
    <property type="nucleotide sequence ID" value="NZ_NBBI01000009.1"/>
</dbReference>
<keyword evidence="3" id="KW-1185">Reference proteome</keyword>
<protein>
    <submittedName>
        <fullName evidence="2">Uncharacterized protein</fullName>
    </submittedName>
</protein>
<feature type="transmembrane region" description="Helical" evidence="1">
    <location>
        <begin position="70"/>
        <end position="91"/>
    </location>
</feature>
<evidence type="ECO:0000313" key="2">
    <source>
        <dbReference type="EMBL" id="OWK27837.1"/>
    </source>
</evidence>
<feature type="transmembrane region" description="Helical" evidence="1">
    <location>
        <begin position="369"/>
        <end position="390"/>
    </location>
</feature>
<dbReference type="AlphaFoldDB" id="A0A2D0A4L2"/>
<dbReference type="NCBIfam" id="TIGR04370">
    <property type="entry name" value="glyco_rpt_poly"/>
    <property type="match status" value="1"/>
</dbReference>
<keyword evidence="1" id="KW-1133">Transmembrane helix</keyword>
<organism evidence="2 3">
    <name type="scientific">Sphingomonas dokdonensis</name>
    <dbReference type="NCBI Taxonomy" id="344880"/>
    <lineage>
        <taxon>Bacteria</taxon>
        <taxon>Pseudomonadati</taxon>
        <taxon>Pseudomonadota</taxon>
        <taxon>Alphaproteobacteria</taxon>
        <taxon>Sphingomonadales</taxon>
        <taxon>Sphingomonadaceae</taxon>
        <taxon>Sphingomonas</taxon>
    </lineage>
</organism>
<evidence type="ECO:0000256" key="1">
    <source>
        <dbReference type="SAM" id="Phobius"/>
    </source>
</evidence>
<reference evidence="2 3" key="1">
    <citation type="submission" date="2017-03" db="EMBL/GenBank/DDBJ databases">
        <title>Genome sequence of Sphingomonas dokdonensis DSM 21029.</title>
        <authorList>
            <person name="Poehlein A."/>
            <person name="Wuebbeler J.H."/>
            <person name="Steinbuechel A."/>
            <person name="Daniel R."/>
        </authorList>
    </citation>
    <scope>NUCLEOTIDE SEQUENCE [LARGE SCALE GENOMIC DNA]</scope>
    <source>
        <strain evidence="2 3">DSM 21029</strain>
    </source>
</reference>
<evidence type="ECO:0000313" key="3">
    <source>
        <dbReference type="Proteomes" id="UP000197290"/>
    </source>
</evidence>
<keyword evidence="1" id="KW-0472">Membrane</keyword>
<feature type="transmembrane region" description="Helical" evidence="1">
    <location>
        <begin position="336"/>
        <end position="357"/>
    </location>
</feature>
<name>A0A2D0A4L2_9SPHN</name>
<feature type="transmembrane region" description="Helical" evidence="1">
    <location>
        <begin position="181"/>
        <end position="199"/>
    </location>
</feature>
<sequence length="436" mass="47175">MFEFLVLLGITGGLVVLAVIRLVTSKFPSGADLAQLSTFYYSVPLSILAFLSINLRQMAFLNEIAANAELAIISLRYVCVAMVGIELGRYLGRMMGAARFTYVFSVNEASAYRTAVLTCAVLLLFPAGVALFGVQSFLQGYATESLAAGGDTGTALIYSAIEALGITLAFIMIMRLSLGRLPIKPLFLLSLASIAVIFVIRVKRLEVVSALVPLAIILFASRSRVKATVWRVLLGAGLLLALAVVSATRVSERLDLQTIIFYFLSEGLYAGHSLPGIVNRLDINMTGYEYGMRFLNSVLAFVPSFLWPGKTEVVYGPDLIFEGISPLGATTMLTEIVLQGGVVAVAIFYTLLGLFFERVERFQEGWDEAVATGCFPARFGLYLISVSVFIPHFRDGVIPALKLTLQGLAYFAILVAVHRMDSRPTATAEGRLGGVT</sequence>
<feature type="transmembrane region" description="Helical" evidence="1">
    <location>
        <begin position="205"/>
        <end position="221"/>
    </location>
</feature>
<feature type="transmembrane region" description="Helical" evidence="1">
    <location>
        <begin position="155"/>
        <end position="174"/>
    </location>
</feature>
<feature type="transmembrane region" description="Helical" evidence="1">
    <location>
        <begin position="259"/>
        <end position="278"/>
    </location>
</feature>
<feature type="transmembrane region" description="Helical" evidence="1">
    <location>
        <begin position="228"/>
        <end position="247"/>
    </location>
</feature>